<sequence length="91" mass="10161">MKKLGCFGFLLAVAIVILSILYWDIAKGFYYGWFHGLVAPFTLFLQLIFGKVNFYYNSFSGISGWLFDLGFFIGITSGGVGGTKAVNRKRN</sequence>
<keyword evidence="1" id="KW-0472">Membrane</keyword>
<keyword evidence="1" id="KW-0812">Transmembrane</keyword>
<evidence type="ECO:0000313" key="2">
    <source>
        <dbReference type="EMBL" id="ERJ11627.1"/>
    </source>
</evidence>
<name>U2DT08_9MOLU</name>
<reference evidence="2 3" key="1">
    <citation type="journal article" date="2011" name="J. Bacteriol.">
        <title>Genome sequence of Haloplasma contractile, an unusual contractile bacterium from a deep-sea anoxic brine lake.</title>
        <authorList>
            <person name="Antunes A."/>
            <person name="Alam I."/>
            <person name="El Dorry H."/>
            <person name="Siam R."/>
            <person name="Robertson A."/>
            <person name="Bajic V.B."/>
            <person name="Stingl U."/>
        </authorList>
    </citation>
    <scope>NUCLEOTIDE SEQUENCE [LARGE SCALE GENOMIC DNA]</scope>
    <source>
        <strain evidence="2 3">SSD-17B</strain>
    </source>
</reference>
<keyword evidence="1" id="KW-1133">Transmembrane helix</keyword>
<dbReference type="AlphaFoldDB" id="U2DT08"/>
<dbReference type="RefSeq" id="WP_008825434.1">
    <property type="nucleotide sequence ID" value="NZ_AFNU02000009.1"/>
</dbReference>
<protein>
    <submittedName>
        <fullName evidence="2">Uncharacterized protein</fullName>
    </submittedName>
</protein>
<dbReference type="Proteomes" id="UP000005707">
    <property type="component" value="Unassembled WGS sequence"/>
</dbReference>
<proteinExistence type="predicted"/>
<dbReference type="STRING" id="1033810.HLPCO_002328"/>
<evidence type="ECO:0000256" key="1">
    <source>
        <dbReference type="SAM" id="Phobius"/>
    </source>
</evidence>
<feature type="transmembrane region" description="Helical" evidence="1">
    <location>
        <begin position="30"/>
        <end position="50"/>
    </location>
</feature>
<accession>U2DT08</accession>
<dbReference type="InParanoid" id="U2DT08"/>
<evidence type="ECO:0000313" key="3">
    <source>
        <dbReference type="Proteomes" id="UP000005707"/>
    </source>
</evidence>
<gene>
    <name evidence="2" type="ORF">HLPCO_002328</name>
</gene>
<feature type="transmembrane region" description="Helical" evidence="1">
    <location>
        <begin position="62"/>
        <end position="82"/>
    </location>
</feature>
<keyword evidence="3" id="KW-1185">Reference proteome</keyword>
<reference evidence="2 3" key="2">
    <citation type="journal article" date="2013" name="PLoS ONE">
        <title>INDIGO - INtegrated Data Warehouse of MIcrobial GenOmes with Examples from the Red Sea Extremophiles.</title>
        <authorList>
            <person name="Alam I."/>
            <person name="Antunes A."/>
            <person name="Kamau A.A."/>
            <person name="Ba Alawi W."/>
            <person name="Kalkatawi M."/>
            <person name="Stingl U."/>
            <person name="Bajic V.B."/>
        </authorList>
    </citation>
    <scope>NUCLEOTIDE SEQUENCE [LARGE SCALE GENOMIC DNA]</scope>
    <source>
        <strain evidence="2 3">SSD-17B</strain>
    </source>
</reference>
<dbReference type="EMBL" id="AFNU02000009">
    <property type="protein sequence ID" value="ERJ11627.1"/>
    <property type="molecule type" value="Genomic_DNA"/>
</dbReference>
<organism evidence="2 3">
    <name type="scientific">Haloplasma contractile SSD-17B</name>
    <dbReference type="NCBI Taxonomy" id="1033810"/>
    <lineage>
        <taxon>Bacteria</taxon>
        <taxon>Bacillati</taxon>
        <taxon>Mycoplasmatota</taxon>
        <taxon>Mollicutes</taxon>
        <taxon>Haloplasmatales</taxon>
        <taxon>Haloplasmataceae</taxon>
        <taxon>Haloplasma</taxon>
    </lineage>
</organism>
<comment type="caution">
    <text evidence="2">The sequence shown here is derived from an EMBL/GenBank/DDBJ whole genome shotgun (WGS) entry which is preliminary data.</text>
</comment>
<feature type="transmembrane region" description="Helical" evidence="1">
    <location>
        <begin position="6"/>
        <end position="23"/>
    </location>
</feature>
<dbReference type="OrthoDB" id="165386at2"/>